<proteinExistence type="predicted"/>
<evidence type="ECO:0000259" key="3">
    <source>
        <dbReference type="Pfam" id="PF25583"/>
    </source>
</evidence>
<dbReference type="Proteomes" id="UP001299046">
    <property type="component" value="Unassembled WGS sequence"/>
</dbReference>
<feature type="domain" description="WCX" evidence="3">
    <location>
        <begin position="236"/>
        <end position="307"/>
    </location>
</feature>
<dbReference type="PIRSF" id="PIRSF016838">
    <property type="entry name" value="PafC"/>
    <property type="match status" value="1"/>
</dbReference>
<organism evidence="4 5">
    <name type="scientific">[Mycobacterium] zoologicum</name>
    <dbReference type="NCBI Taxonomy" id="2872311"/>
    <lineage>
        <taxon>Bacteria</taxon>
        <taxon>Bacillati</taxon>
        <taxon>Actinomycetota</taxon>
        <taxon>Actinomycetes</taxon>
        <taxon>Mycobacteriales</taxon>
        <taxon>Mycobacteriaceae</taxon>
        <taxon>Mycolicibacter</taxon>
    </lineage>
</organism>
<dbReference type="PANTHER" id="PTHR34580:SF1">
    <property type="entry name" value="PROTEIN PAFC"/>
    <property type="match status" value="1"/>
</dbReference>
<dbReference type="InterPro" id="IPR051534">
    <property type="entry name" value="CBASS_pafABC_assoc_protein"/>
</dbReference>
<reference evidence="4 5" key="1">
    <citation type="submission" date="2023-12" db="EMBL/GenBank/DDBJ databases">
        <title>Description of new species of Mycobacterium terrae complex isolated from sewage at the Sao Paulo Zoological Park Foundation in Brazil.</title>
        <authorList>
            <person name="Romagnoli C.L."/>
            <person name="Conceicao E.C."/>
            <person name="Machado E."/>
            <person name="Barreto L.B.P.F."/>
            <person name="Sharma A."/>
            <person name="Silva N.M."/>
            <person name="Marques L.E."/>
            <person name="Juliana M.A."/>
            <person name="Lourenco M.C.S."/>
            <person name="Digiampietri L.A."/>
            <person name="Suffys P.N."/>
            <person name="Viana-Niero C."/>
        </authorList>
    </citation>
    <scope>NUCLEOTIDE SEQUENCE [LARGE SCALE GENOMIC DNA]</scope>
    <source>
        <strain evidence="4 5">MYC123</strain>
    </source>
</reference>
<dbReference type="InterPro" id="IPR057727">
    <property type="entry name" value="WCX_dom"/>
</dbReference>
<dbReference type="InterPro" id="IPR028349">
    <property type="entry name" value="PafC-like"/>
</dbReference>
<dbReference type="EMBL" id="JAYJJT010000002">
    <property type="protein sequence ID" value="MEB3048482.1"/>
    <property type="molecule type" value="Genomic_DNA"/>
</dbReference>
<evidence type="ECO:0000259" key="1">
    <source>
        <dbReference type="Pfam" id="PF13280"/>
    </source>
</evidence>
<dbReference type="Pfam" id="PF25583">
    <property type="entry name" value="WCX"/>
    <property type="match status" value="1"/>
</dbReference>
<protein>
    <submittedName>
        <fullName evidence="4">YafY family protein</fullName>
    </submittedName>
</protein>
<feature type="domain" description="PafC HTH" evidence="2">
    <location>
        <begin position="6"/>
        <end position="119"/>
    </location>
</feature>
<comment type="caution">
    <text evidence="4">The sequence shown here is derived from an EMBL/GenBank/DDBJ whole genome shotgun (WGS) entry which is preliminary data.</text>
</comment>
<dbReference type="PROSITE" id="PS52050">
    <property type="entry name" value="WYL"/>
    <property type="match status" value="1"/>
</dbReference>
<dbReference type="RefSeq" id="WP_224860340.1">
    <property type="nucleotide sequence ID" value="NZ_JAYJJT010000002.1"/>
</dbReference>
<dbReference type="InterPro" id="IPR026881">
    <property type="entry name" value="WYL_dom"/>
</dbReference>
<evidence type="ECO:0000313" key="5">
    <source>
        <dbReference type="Proteomes" id="UP001299046"/>
    </source>
</evidence>
<dbReference type="PANTHER" id="PTHR34580">
    <property type="match status" value="1"/>
</dbReference>
<gene>
    <name evidence="4" type="ORF">KV112_01825</name>
</gene>
<dbReference type="Pfam" id="PF13280">
    <property type="entry name" value="WYL"/>
    <property type="match status" value="1"/>
</dbReference>
<evidence type="ECO:0000259" key="2">
    <source>
        <dbReference type="Pfam" id="PF19187"/>
    </source>
</evidence>
<feature type="domain" description="WYL" evidence="1">
    <location>
        <begin position="139"/>
        <end position="205"/>
    </location>
</feature>
<dbReference type="InterPro" id="IPR043839">
    <property type="entry name" value="PafC_HTH"/>
</dbReference>
<evidence type="ECO:0000313" key="4">
    <source>
        <dbReference type="EMBL" id="MEB3048482.1"/>
    </source>
</evidence>
<accession>A0ABU5YEL3</accession>
<name>A0ABU5YEL3_9MYCO</name>
<keyword evidence="5" id="KW-1185">Reference proteome</keyword>
<dbReference type="Pfam" id="PF19187">
    <property type="entry name" value="HTH_PafC"/>
    <property type="match status" value="1"/>
</dbReference>
<sequence length="312" mass="33936">MSQLSTRLARLLNMVPYFLARPGISKEKAAAELGVSIAQLQSDLELLAVSGLPGYGPGDLIDLTFYDDRIYCYESAGVDRPLRLTSPEATAVLMALRALVDMPGIVDRRAARSAIAKIENAAGAAQEEPEATTGDNATADTVRDAVQQHRALAIDYYAASRDTSSHRTVDPIRVVLIANHSYLEAWCRESAGVRLFRFDRIDGAQLLDEPSAPPGPARQTETDTALFDADPSMPIATVRVARSASWMFEYYPMRLLRELPDGWSEAAMTYASDEWLTRLLLGMGDDVQIVAPASLATRVRDAAVAALAAYQS</sequence>